<dbReference type="SMART" id="SM00421">
    <property type="entry name" value="HTH_LUXR"/>
    <property type="match status" value="1"/>
</dbReference>
<comment type="caution">
    <text evidence="4">The sequence shown here is derived from an EMBL/GenBank/DDBJ whole genome shotgun (WGS) entry which is preliminary data.</text>
</comment>
<evidence type="ECO:0000313" key="4">
    <source>
        <dbReference type="EMBL" id="MBW8482300.1"/>
    </source>
</evidence>
<dbReference type="PROSITE" id="PS50043">
    <property type="entry name" value="HTH_LUXR_2"/>
    <property type="match status" value="1"/>
</dbReference>
<dbReference type="InterPro" id="IPR036388">
    <property type="entry name" value="WH-like_DNA-bd_sf"/>
</dbReference>
<dbReference type="InterPro" id="IPR016032">
    <property type="entry name" value="Sig_transdc_resp-reg_C-effctor"/>
</dbReference>
<dbReference type="InterPro" id="IPR000792">
    <property type="entry name" value="Tscrpt_reg_LuxR_C"/>
</dbReference>
<dbReference type="SUPFAM" id="SSF46894">
    <property type="entry name" value="C-terminal effector domain of the bipartite response regulators"/>
    <property type="match status" value="1"/>
</dbReference>
<dbReference type="SUPFAM" id="SSF48452">
    <property type="entry name" value="TPR-like"/>
    <property type="match status" value="2"/>
</dbReference>
<dbReference type="InterPro" id="IPR041664">
    <property type="entry name" value="AAA_16"/>
</dbReference>
<dbReference type="InterPro" id="IPR027417">
    <property type="entry name" value="P-loop_NTPase"/>
</dbReference>
<dbReference type="Gene3D" id="1.25.40.10">
    <property type="entry name" value="Tetratricopeptide repeat domain"/>
    <property type="match status" value="1"/>
</dbReference>
<dbReference type="EMBL" id="JAIBOA010000004">
    <property type="protein sequence ID" value="MBW8482300.1"/>
    <property type="molecule type" value="Genomic_DNA"/>
</dbReference>
<keyword evidence="5" id="KW-1185">Reference proteome</keyword>
<reference evidence="4 5" key="1">
    <citation type="submission" date="2021-07" db="EMBL/GenBank/DDBJ databases">
        <title>Actinomadura sp. PM05-2 isolated from lichen.</title>
        <authorList>
            <person name="Somphong A."/>
            <person name="Phongsopitanun W."/>
            <person name="Tanasupawat S."/>
            <person name="Peongsungnone V."/>
        </authorList>
    </citation>
    <scope>NUCLEOTIDE SEQUENCE [LARGE SCALE GENOMIC DNA]</scope>
    <source>
        <strain evidence="4 5">PM05-2</strain>
    </source>
</reference>
<evidence type="ECO:0000259" key="3">
    <source>
        <dbReference type="PROSITE" id="PS50043"/>
    </source>
</evidence>
<name>A0ABS7FPH5_9ACTN</name>
<dbReference type="Pfam" id="PF00196">
    <property type="entry name" value="GerE"/>
    <property type="match status" value="1"/>
</dbReference>
<dbReference type="RefSeq" id="WP_220164742.1">
    <property type="nucleotide sequence ID" value="NZ_JAIBOA010000004.1"/>
</dbReference>
<gene>
    <name evidence="4" type="ORF">K1Y72_08000</name>
</gene>
<protein>
    <submittedName>
        <fullName evidence="4">LuxR C-terminal-related transcriptional regulator</fullName>
    </submittedName>
</protein>
<evidence type="ECO:0000256" key="1">
    <source>
        <dbReference type="ARBA" id="ARBA00022741"/>
    </source>
</evidence>
<dbReference type="Gene3D" id="1.10.10.10">
    <property type="entry name" value="Winged helix-like DNA-binding domain superfamily/Winged helix DNA-binding domain"/>
    <property type="match status" value="1"/>
</dbReference>
<evidence type="ECO:0000256" key="2">
    <source>
        <dbReference type="ARBA" id="ARBA00022840"/>
    </source>
</evidence>
<proteinExistence type="predicted"/>
<dbReference type="InterPro" id="IPR011990">
    <property type="entry name" value="TPR-like_helical_dom_sf"/>
</dbReference>
<organism evidence="4 5">
    <name type="scientific">Actinomadura parmotrematis</name>
    <dbReference type="NCBI Taxonomy" id="2864039"/>
    <lineage>
        <taxon>Bacteria</taxon>
        <taxon>Bacillati</taxon>
        <taxon>Actinomycetota</taxon>
        <taxon>Actinomycetes</taxon>
        <taxon>Streptosporangiales</taxon>
        <taxon>Thermomonosporaceae</taxon>
        <taxon>Actinomadura</taxon>
    </lineage>
</organism>
<dbReference type="Pfam" id="PF13191">
    <property type="entry name" value="AAA_16"/>
    <property type="match status" value="1"/>
</dbReference>
<dbReference type="PRINTS" id="PR00038">
    <property type="entry name" value="HTHLUXR"/>
</dbReference>
<sequence>MELLERAGFLDALRACPTGRVVLVSGEAGIGKTALVRAFCEQDGRRALWGACDALSTPRPLGPLHDIARAAGGGLAAAMAAESSRHELFTAFLDRLTRPAIAVVEDAHWADEATLDLLVFAGRRMAGTNGLLVVTYRDDEVGPGHPLLAVLGALATDRTVLRIALPPLSVEGVAALAGGGGPAAERLHARTGGNPFFVTEALADPGRAVPGTVRDAVLARAAALGADARAALDAIAVFPGHALLPLVQAAPEAVDACVGAGVVVREGGRVRFRHELARLAVEDAVPPARRAALHARALADLARRGADPARLAHHAEEAGDVAAVLVHAPAAAERAFAVSANRQAADHLRRALDHADLLDARDRAGLLERYAEACTRLDRDDRALDLSREALECWRAAGEPDRAAALLARTAHFLWLTGDSAAARAAVAEALDLARSLPPGPALAAAFTWSAFLLMYAREIPAAIETGERAVDLAERFGDRALLARALNAVGSALWFHEPDRAEGHLTRAVEIALRVGDEVGAASALSNLGSGAGEIRRYAVAERWLREAIDWCTVRDLDRNRRYSSAWLARCLFERGEWDEAVTVLEQTELEGAAPARIVALTVLGRLRVRRGEPGAAEPLEEAWRLAVRTGDLQRLWPAAAGRAELARFEGRPTGPLVRDTYELAVRLRHGWAIGELEQFLDDAPARAHEDAAEPYRLDPVAGARVWEKLGCPYEAAMSLSRSEAHLREALGIFERLGARPAADMASRRMRERGLRAPRRATLAHPHGLTEREADVLALLREGLRNAEIAERLHISEKTAGHHVSSILAKLGVRTRREAARLE</sequence>
<keyword evidence="2" id="KW-0067">ATP-binding</keyword>
<dbReference type="Proteomes" id="UP000774570">
    <property type="component" value="Unassembled WGS sequence"/>
</dbReference>
<evidence type="ECO:0000313" key="5">
    <source>
        <dbReference type="Proteomes" id="UP000774570"/>
    </source>
</evidence>
<dbReference type="PANTHER" id="PTHR16305:SF35">
    <property type="entry name" value="TRANSCRIPTIONAL ACTIVATOR DOMAIN"/>
    <property type="match status" value="1"/>
</dbReference>
<accession>A0ABS7FPH5</accession>
<dbReference type="PANTHER" id="PTHR16305">
    <property type="entry name" value="TESTICULAR SOLUBLE ADENYLYL CYCLASE"/>
    <property type="match status" value="1"/>
</dbReference>
<dbReference type="SUPFAM" id="SSF52540">
    <property type="entry name" value="P-loop containing nucleoside triphosphate hydrolases"/>
    <property type="match status" value="1"/>
</dbReference>
<keyword evidence="1" id="KW-0547">Nucleotide-binding</keyword>
<dbReference type="CDD" id="cd06170">
    <property type="entry name" value="LuxR_C_like"/>
    <property type="match status" value="1"/>
</dbReference>
<feature type="domain" description="HTH luxR-type" evidence="3">
    <location>
        <begin position="763"/>
        <end position="824"/>
    </location>
</feature>